<reference evidence="10" key="1">
    <citation type="submission" date="2022-07" db="EMBL/GenBank/DDBJ databases">
        <title>Phylogenomic reconstructions and comparative analyses of Kickxellomycotina fungi.</title>
        <authorList>
            <person name="Reynolds N.K."/>
            <person name="Stajich J.E."/>
            <person name="Barry K."/>
            <person name="Grigoriev I.V."/>
            <person name="Crous P."/>
            <person name="Smith M.E."/>
        </authorList>
    </citation>
    <scope>NUCLEOTIDE SEQUENCE</scope>
    <source>
        <strain evidence="10">NBRC 105414</strain>
    </source>
</reference>
<dbReference type="InterPro" id="IPR036188">
    <property type="entry name" value="FAD/NAD-bd_sf"/>
</dbReference>
<dbReference type="GO" id="GO:0005509">
    <property type="term" value="F:calcium ion binding"/>
    <property type="evidence" value="ECO:0007669"/>
    <property type="project" value="InterPro"/>
</dbReference>
<accession>A0A9W8HF49</accession>
<dbReference type="PROSITE" id="PS00018">
    <property type="entry name" value="EF_HAND_1"/>
    <property type="match status" value="1"/>
</dbReference>
<dbReference type="Pfam" id="PF13405">
    <property type="entry name" value="EF-hand_6"/>
    <property type="match status" value="1"/>
</dbReference>
<evidence type="ECO:0000256" key="8">
    <source>
        <dbReference type="ARBA" id="ARBA00023027"/>
    </source>
</evidence>
<evidence type="ECO:0000256" key="2">
    <source>
        <dbReference type="ARBA" id="ARBA00005272"/>
    </source>
</evidence>
<evidence type="ECO:0000313" key="10">
    <source>
        <dbReference type="EMBL" id="KAJ2781246.1"/>
    </source>
</evidence>
<keyword evidence="3" id="KW-0285">Flavoprotein</keyword>
<dbReference type="InterPro" id="IPR023753">
    <property type="entry name" value="FAD/NAD-binding_dom"/>
</dbReference>
<evidence type="ECO:0000256" key="4">
    <source>
        <dbReference type="ARBA" id="ARBA00022827"/>
    </source>
</evidence>
<proteinExistence type="inferred from homology"/>
<dbReference type="Pfam" id="PF07992">
    <property type="entry name" value="Pyr_redox_2"/>
    <property type="match status" value="1"/>
</dbReference>
<dbReference type="PANTHER" id="PTHR43706:SF50">
    <property type="entry name" value="NADH DEHYDROGENASE (UBIQUINONE)-RELATED"/>
    <property type="match status" value="1"/>
</dbReference>
<dbReference type="InterPro" id="IPR018247">
    <property type="entry name" value="EF_Hand_1_Ca_BS"/>
</dbReference>
<protein>
    <recommendedName>
        <fullName evidence="9">EF-hand domain-containing protein</fullName>
    </recommendedName>
</protein>
<dbReference type="GO" id="GO:0003954">
    <property type="term" value="F:NADH dehydrogenase activity"/>
    <property type="evidence" value="ECO:0007669"/>
    <property type="project" value="InterPro"/>
</dbReference>
<keyword evidence="8" id="KW-0520">NAD</keyword>
<feature type="domain" description="EF-hand" evidence="9">
    <location>
        <begin position="438"/>
        <end position="473"/>
    </location>
</feature>
<dbReference type="SUPFAM" id="SSF47473">
    <property type="entry name" value="EF-hand"/>
    <property type="match status" value="1"/>
</dbReference>
<comment type="similarity">
    <text evidence="2">Belongs to the NADH dehydrogenase family.</text>
</comment>
<comment type="caution">
    <text evidence="10">The sequence shown here is derived from an EMBL/GenBank/DDBJ whole genome shotgun (WGS) entry which is preliminary data.</text>
</comment>
<comment type="subcellular location">
    <subcellularLocation>
        <location evidence="1">Mitochondrion inner membrane</location>
        <topology evidence="1">Peripheral membrane protein</topology>
        <orientation evidence="1">Intermembrane side</orientation>
    </subcellularLocation>
</comment>
<dbReference type="Gene3D" id="3.50.50.100">
    <property type="match status" value="2"/>
</dbReference>
<evidence type="ECO:0000313" key="11">
    <source>
        <dbReference type="Proteomes" id="UP001140217"/>
    </source>
</evidence>
<dbReference type="SUPFAM" id="SSF51905">
    <property type="entry name" value="FAD/NAD(P)-binding domain"/>
    <property type="match status" value="2"/>
</dbReference>
<gene>
    <name evidence="10" type="ORF">H4R18_003010</name>
</gene>
<dbReference type="OrthoDB" id="3244603at2759"/>
<evidence type="ECO:0000256" key="1">
    <source>
        <dbReference type="ARBA" id="ARBA00004137"/>
    </source>
</evidence>
<dbReference type="PANTHER" id="PTHR43706">
    <property type="entry name" value="NADH DEHYDROGENASE"/>
    <property type="match status" value="1"/>
</dbReference>
<keyword evidence="6" id="KW-0809">Transit peptide</keyword>
<dbReference type="PROSITE" id="PS50222">
    <property type="entry name" value="EF_HAND_2"/>
    <property type="match status" value="1"/>
</dbReference>
<keyword evidence="11" id="KW-1185">Reference proteome</keyword>
<keyword evidence="5" id="KW-0106">Calcium</keyword>
<dbReference type="AlphaFoldDB" id="A0A9W8HF49"/>
<dbReference type="GO" id="GO:0005743">
    <property type="term" value="C:mitochondrial inner membrane"/>
    <property type="evidence" value="ECO:0007669"/>
    <property type="project" value="UniProtKB-SubCell"/>
</dbReference>
<evidence type="ECO:0000256" key="5">
    <source>
        <dbReference type="ARBA" id="ARBA00022837"/>
    </source>
</evidence>
<keyword evidence="7" id="KW-0560">Oxidoreductase</keyword>
<evidence type="ECO:0000256" key="6">
    <source>
        <dbReference type="ARBA" id="ARBA00022946"/>
    </source>
</evidence>
<dbReference type="Proteomes" id="UP001140217">
    <property type="component" value="Unassembled WGS sequence"/>
</dbReference>
<name>A0A9W8HF49_9FUNG</name>
<organism evidence="10 11">
    <name type="scientific">Coemansia javaensis</name>
    <dbReference type="NCBI Taxonomy" id="2761396"/>
    <lineage>
        <taxon>Eukaryota</taxon>
        <taxon>Fungi</taxon>
        <taxon>Fungi incertae sedis</taxon>
        <taxon>Zoopagomycota</taxon>
        <taxon>Kickxellomycotina</taxon>
        <taxon>Kickxellomycetes</taxon>
        <taxon>Kickxellales</taxon>
        <taxon>Kickxellaceae</taxon>
        <taxon>Coemansia</taxon>
    </lineage>
</organism>
<dbReference type="InterPro" id="IPR011992">
    <property type="entry name" value="EF-hand-dom_pair"/>
</dbReference>
<dbReference type="InterPro" id="IPR054585">
    <property type="entry name" value="NDH2-like_C"/>
</dbReference>
<evidence type="ECO:0000256" key="7">
    <source>
        <dbReference type="ARBA" id="ARBA00023002"/>
    </source>
</evidence>
<dbReference type="EMBL" id="JANBUL010000111">
    <property type="protein sequence ID" value="KAJ2781246.1"/>
    <property type="molecule type" value="Genomic_DNA"/>
</dbReference>
<dbReference type="InterPro" id="IPR002048">
    <property type="entry name" value="EF_hand_dom"/>
</dbReference>
<keyword evidence="4" id="KW-0274">FAD</keyword>
<sequence length="579" mass="63016">MSGGRAAPTGRWRFARRLGAWAAGTTGVAVAATFYAGRDEFGVLDTAEPAAELRLVPGAEHCGHPVAEVPQTPGRERLVLLGSGWGTVAVLKTLAAGAYDVVVVSPDNYFVFTPLLPSATVGTVEFRSVVEGVRRIVKRLRGAYVEASAVDVDLDARRVLVEQPGAGRVWIPYDRLVVGVGAQSITHGVSGLEHCHRLKTIQDARAIRQHIMANFERAMLPTTPDAEKRRLLTFVVCGGGPTGCEFAAELHDLLAEDLRHYFPESVRAMVRVVIVQSRDHVLNMMDSAISEFAERQFERSGITVVTNARVQSVSEAALRYTTRAADGSIVEHEIPQGLVLWSTGVSQAPFTRLLCAMLPEAQRNRHAVTVDDRLRLKGVADGSVYALGDCATVEFPRLLADVEQLFESAHSKDSREITRDELAVFVRAAAARYPAAASHLQSLIGSFDRFDANGNGSIDRSEFRAMLEYVDSKLTALPALAQVANQEGIYLGRALNALAGDPHAAVPPFSYHHRGTLAYLGRAAAADFGNGQAYKASGLVAGYLWRSVYWSQQVSLRTRLLLAIDWIKETLFGRDISRF</sequence>
<dbReference type="Pfam" id="PF22366">
    <property type="entry name" value="NDH2_C"/>
    <property type="match status" value="1"/>
</dbReference>
<evidence type="ECO:0000259" key="9">
    <source>
        <dbReference type="PROSITE" id="PS50222"/>
    </source>
</evidence>
<evidence type="ECO:0000256" key="3">
    <source>
        <dbReference type="ARBA" id="ARBA00022630"/>
    </source>
</evidence>
<dbReference type="InterPro" id="IPR045024">
    <property type="entry name" value="NDH-2"/>
</dbReference>